<dbReference type="SMART" id="SM00893">
    <property type="entry name" value="ETF"/>
    <property type="match status" value="1"/>
</dbReference>
<protein>
    <submittedName>
        <fullName evidence="8">Electron transfer flavoprotein subunit alpha/FixB family protein</fullName>
    </submittedName>
</protein>
<evidence type="ECO:0000256" key="4">
    <source>
        <dbReference type="ARBA" id="ARBA00022827"/>
    </source>
</evidence>
<dbReference type="InterPro" id="IPR014731">
    <property type="entry name" value="ETF_asu_C"/>
</dbReference>
<evidence type="ECO:0000256" key="2">
    <source>
        <dbReference type="ARBA" id="ARBA00022448"/>
    </source>
</evidence>
<feature type="binding site" evidence="6">
    <location>
        <position position="217"/>
    </location>
    <ligand>
        <name>FAD</name>
        <dbReference type="ChEBI" id="CHEBI:57692"/>
    </ligand>
</feature>
<dbReference type="Pfam" id="PF00766">
    <property type="entry name" value="ETF_alpha"/>
    <property type="match status" value="1"/>
</dbReference>
<accession>A0A948RRV4</accession>
<dbReference type="InterPro" id="IPR033947">
    <property type="entry name" value="ETF_alpha_N"/>
</dbReference>
<name>A0A948RRV4_UNCEI</name>
<dbReference type="InterPro" id="IPR014730">
    <property type="entry name" value="ETF_a/b_N"/>
</dbReference>
<dbReference type="FunFam" id="3.40.50.1220:FF:000001">
    <property type="entry name" value="Electron transfer flavoprotein, alpha subunit"/>
    <property type="match status" value="1"/>
</dbReference>
<keyword evidence="5" id="KW-0249">Electron transport</keyword>
<feature type="binding site" evidence="6">
    <location>
        <begin position="273"/>
        <end position="280"/>
    </location>
    <ligand>
        <name>FAD</name>
        <dbReference type="ChEBI" id="CHEBI:57692"/>
    </ligand>
</feature>
<comment type="similarity">
    <text evidence="1">Belongs to the ETF alpha-subunit/FixB family.</text>
</comment>
<feature type="binding site" evidence="6">
    <location>
        <position position="294"/>
    </location>
    <ligand>
        <name>FAD</name>
        <dbReference type="ChEBI" id="CHEBI:57692"/>
    </ligand>
</feature>
<dbReference type="SUPFAM" id="SSF52402">
    <property type="entry name" value="Adenine nucleotide alpha hydrolases-like"/>
    <property type="match status" value="1"/>
</dbReference>
<dbReference type="PANTHER" id="PTHR43153">
    <property type="entry name" value="ELECTRON TRANSFER FLAVOPROTEIN ALPHA"/>
    <property type="match status" value="1"/>
</dbReference>
<dbReference type="InterPro" id="IPR001308">
    <property type="entry name" value="ETF_a/FixB"/>
</dbReference>
<gene>
    <name evidence="8" type="ORF">KJ970_00860</name>
</gene>
<feature type="binding site" evidence="6">
    <location>
        <begin position="242"/>
        <end position="243"/>
    </location>
    <ligand>
        <name>FAD</name>
        <dbReference type="ChEBI" id="CHEBI:57692"/>
    </ligand>
</feature>
<reference evidence="8" key="1">
    <citation type="submission" date="2021-05" db="EMBL/GenBank/DDBJ databases">
        <title>Energy efficiency and biological interactions define the core microbiome of deep oligotrophic groundwater.</title>
        <authorList>
            <person name="Mehrshad M."/>
            <person name="Lopez-Fernandez M."/>
            <person name="Bell E."/>
            <person name="Bernier-Latmani R."/>
            <person name="Bertilsson S."/>
            <person name="Dopson M."/>
        </authorList>
    </citation>
    <scope>NUCLEOTIDE SEQUENCE</scope>
    <source>
        <strain evidence="8">Modern_marine.mb.64</strain>
    </source>
</reference>
<dbReference type="PANTHER" id="PTHR43153:SF1">
    <property type="entry name" value="ELECTRON TRANSFER FLAVOPROTEIN SUBUNIT ALPHA, MITOCHONDRIAL"/>
    <property type="match status" value="1"/>
</dbReference>
<organism evidence="8 9">
    <name type="scientific">Eiseniibacteriota bacterium</name>
    <dbReference type="NCBI Taxonomy" id="2212470"/>
    <lineage>
        <taxon>Bacteria</taxon>
        <taxon>Candidatus Eiseniibacteriota</taxon>
    </lineage>
</organism>
<dbReference type="InterPro" id="IPR014729">
    <property type="entry name" value="Rossmann-like_a/b/a_fold"/>
</dbReference>
<proteinExistence type="inferred from homology"/>
<evidence type="ECO:0000313" key="9">
    <source>
        <dbReference type="Proteomes" id="UP000777784"/>
    </source>
</evidence>
<keyword evidence="4 6" id="KW-0274">FAD</keyword>
<dbReference type="GO" id="GO:0033539">
    <property type="term" value="P:fatty acid beta-oxidation using acyl-CoA dehydrogenase"/>
    <property type="evidence" value="ECO:0007669"/>
    <property type="project" value="TreeGrafter"/>
</dbReference>
<dbReference type="PROSITE" id="PS00696">
    <property type="entry name" value="ETF_ALPHA"/>
    <property type="match status" value="1"/>
</dbReference>
<evidence type="ECO:0000259" key="7">
    <source>
        <dbReference type="SMART" id="SM00893"/>
    </source>
</evidence>
<keyword evidence="2" id="KW-0813">Transport</keyword>
<dbReference type="CDD" id="cd01715">
    <property type="entry name" value="ETF_alpha"/>
    <property type="match status" value="1"/>
</dbReference>
<dbReference type="GO" id="GO:0050660">
    <property type="term" value="F:flavin adenine dinucleotide binding"/>
    <property type="evidence" value="ECO:0007669"/>
    <property type="project" value="InterPro"/>
</dbReference>
<sequence length="330" mass="34825">MGHILVFIERRNNTFKKGSLEVLVRARQLADEKGREVHAVCVGSGCSAAAKDLGAWGAKTVHALDDGAFDRYTPQAFVKLLSRVMDETGADLTLLCSTAMGRDLAPRVAALKDLPLLTEALEIDWPEGKKIQIRKSMYGGKVFATWVTQAGPPFMATVRPGAYPFSAEPFAGAAAEVSPLSAAGEMEGAGAIGIDELKPEGGMVDLQEADIIVSGGRGLKAPENFKLTYELAEAIGGAVGASRAVVDAGWIEHRHQVGQTGVAVSPGLYIAVGISGAIQHLAGMRTSKCIVAVNKDPEAPIFKMADYGIVGDLFAVVPILTEEIRKVRSA</sequence>
<feature type="binding site" evidence="6">
    <location>
        <begin position="256"/>
        <end position="260"/>
    </location>
    <ligand>
        <name>FAD</name>
        <dbReference type="ChEBI" id="CHEBI:57692"/>
    </ligand>
</feature>
<evidence type="ECO:0000313" key="8">
    <source>
        <dbReference type="EMBL" id="MBU2689451.1"/>
    </source>
</evidence>
<comment type="cofactor">
    <cofactor evidence="6">
        <name>FAD</name>
        <dbReference type="ChEBI" id="CHEBI:57692"/>
    </cofactor>
    <text evidence="6">Binds 1 FAD per dimer.</text>
</comment>
<evidence type="ECO:0000256" key="3">
    <source>
        <dbReference type="ARBA" id="ARBA00022630"/>
    </source>
</evidence>
<dbReference type="PIRSF" id="PIRSF000089">
    <property type="entry name" value="Electra_flavoP_a"/>
    <property type="match status" value="1"/>
</dbReference>
<comment type="caution">
    <text evidence="8">The sequence shown here is derived from an EMBL/GenBank/DDBJ whole genome shotgun (WGS) entry which is preliminary data.</text>
</comment>
<dbReference type="SUPFAM" id="SSF52467">
    <property type="entry name" value="DHS-like NAD/FAD-binding domain"/>
    <property type="match status" value="1"/>
</dbReference>
<dbReference type="Gene3D" id="3.40.50.620">
    <property type="entry name" value="HUPs"/>
    <property type="match status" value="1"/>
</dbReference>
<dbReference type="Gene3D" id="3.40.50.1220">
    <property type="entry name" value="TPP-binding domain"/>
    <property type="match status" value="1"/>
</dbReference>
<dbReference type="EMBL" id="JAHJDP010000004">
    <property type="protein sequence ID" value="MBU2689451.1"/>
    <property type="molecule type" value="Genomic_DNA"/>
</dbReference>
<dbReference type="InterPro" id="IPR029035">
    <property type="entry name" value="DHS-like_NAD/FAD-binding_dom"/>
</dbReference>
<keyword evidence="3" id="KW-0285">Flavoprotein</keyword>
<dbReference type="GO" id="GO:0009055">
    <property type="term" value="F:electron transfer activity"/>
    <property type="evidence" value="ECO:0007669"/>
    <property type="project" value="InterPro"/>
</dbReference>
<dbReference type="Proteomes" id="UP000777784">
    <property type="component" value="Unassembled WGS sequence"/>
</dbReference>
<evidence type="ECO:0000256" key="6">
    <source>
        <dbReference type="PIRSR" id="PIRSR000089-1"/>
    </source>
</evidence>
<evidence type="ECO:0000256" key="5">
    <source>
        <dbReference type="ARBA" id="ARBA00022982"/>
    </source>
</evidence>
<feature type="domain" description="Electron transfer flavoprotein alpha/beta-subunit N-terminal" evidence="7">
    <location>
        <begin position="4"/>
        <end position="196"/>
    </location>
</feature>
<evidence type="ECO:0000256" key="1">
    <source>
        <dbReference type="ARBA" id="ARBA00005817"/>
    </source>
</evidence>
<dbReference type="AlphaFoldDB" id="A0A948RRV4"/>
<dbReference type="Pfam" id="PF01012">
    <property type="entry name" value="ETF"/>
    <property type="match status" value="1"/>
</dbReference>
<dbReference type="InterPro" id="IPR018206">
    <property type="entry name" value="ETF_asu_C_CS"/>
</dbReference>